<dbReference type="InterPro" id="IPR058240">
    <property type="entry name" value="rSAM_sf"/>
</dbReference>
<sequence>MKDFKHFGIKRRIFPNHNYDALWFDLKTTRFDHSPGKEVKPAKELPANQSEFYDVSLGTVCTTGKCPFCFPAGTGIITDNGIVNIEDIKTGMNVLSYNDLFGGTEFAVVEQLFKRQYNGLMYKFKIGSARIICTENHPIFAIKIGEDKGEYMSAKDLANAMNNGGKYMFLTSSTPYACVSDNYYGKRNLHDYNSNDIIGLNTYNCCRVDSAETFEFDGFVYNIGVQHNHNYFADGVLVHNCYVASNPHGHFYENVCDTWKKWMSTFMEKKVGKNGVNITMTTKPFQVAIGSEGEPTEHPDFCEFLKTVYETNVVPNYTTNGVILSGDTELSERILEYTSKYVGGVAVSFGNEHLRENAKVAVQKLIDKGNCHINLHHIISTKESVDNFVEVWKEYGDNIKYHVLLPLMPAGRSTSGIEDGVFEYLESKIKEHDMKNVAFGAHFVKYLKTSKIKTWLYEPESFSKNVLLKKDHVIITPSSFNMKPTFELKFNDDHTVEMVNHEKKQVNA</sequence>
<evidence type="ECO:0000313" key="3">
    <source>
        <dbReference type="EMBL" id="WQJ53415.1"/>
    </source>
</evidence>
<evidence type="ECO:0000259" key="2">
    <source>
        <dbReference type="SMART" id="SM00306"/>
    </source>
</evidence>
<dbReference type="InterPro" id="IPR003586">
    <property type="entry name" value="Hint_dom_C"/>
</dbReference>
<dbReference type="SUPFAM" id="SSF51294">
    <property type="entry name" value="Hedgehog/intein (Hint) domain"/>
    <property type="match status" value="1"/>
</dbReference>
<proteinExistence type="predicted"/>
<dbReference type="NCBIfam" id="TIGR01443">
    <property type="entry name" value="intein_Cterm"/>
    <property type="match status" value="1"/>
</dbReference>
<dbReference type="PROSITE" id="PS50818">
    <property type="entry name" value="INTEIN_C_TER"/>
    <property type="match status" value="1"/>
</dbReference>
<organism evidence="3 4">
    <name type="scientific">phage Lak_Megaphage_Sonny</name>
    <dbReference type="NCBI Taxonomy" id="3109229"/>
    <lineage>
        <taxon>Viruses</taxon>
        <taxon>Duplodnaviria</taxon>
        <taxon>Heunggongvirae</taxon>
        <taxon>Uroviricota</taxon>
        <taxon>Caudoviricetes</taxon>
        <taxon>Caudoviricetes code 15 clade</taxon>
    </lineage>
</organism>
<evidence type="ECO:0008006" key="5">
    <source>
        <dbReference type="Google" id="ProtNLM"/>
    </source>
</evidence>
<dbReference type="InterPro" id="IPR013785">
    <property type="entry name" value="Aldolase_TIM"/>
</dbReference>
<protein>
    <recommendedName>
        <fullName evidence="5">Intein C-terminal splicing domain-containing protein</fullName>
    </recommendedName>
</protein>
<dbReference type="InterPro" id="IPR036844">
    <property type="entry name" value="Hint_dom_sf"/>
</dbReference>
<dbReference type="CDD" id="cd00081">
    <property type="entry name" value="Hint"/>
    <property type="match status" value="1"/>
</dbReference>
<dbReference type="SMART" id="SM00306">
    <property type="entry name" value="HintN"/>
    <property type="match status" value="1"/>
</dbReference>
<accession>A0ABZ0Z5P0</accession>
<feature type="domain" description="Hint" evidence="2">
    <location>
        <begin position="67"/>
        <end position="167"/>
    </location>
</feature>
<evidence type="ECO:0000313" key="4">
    <source>
        <dbReference type="Proteomes" id="UP001358193"/>
    </source>
</evidence>
<evidence type="ECO:0000259" key="1">
    <source>
        <dbReference type="SMART" id="SM00305"/>
    </source>
</evidence>
<dbReference type="Gene3D" id="2.170.16.10">
    <property type="entry name" value="Hedgehog/Intein (Hint) domain"/>
    <property type="match status" value="1"/>
</dbReference>
<dbReference type="Proteomes" id="UP001358193">
    <property type="component" value="Segment"/>
</dbReference>
<name>A0ABZ0Z5P0_9CAUD</name>
<dbReference type="NCBIfam" id="TIGR01445">
    <property type="entry name" value="intein_Nterm"/>
    <property type="match status" value="1"/>
</dbReference>
<dbReference type="InterPro" id="IPR030934">
    <property type="entry name" value="Intein_C"/>
</dbReference>
<dbReference type="SMART" id="SM00305">
    <property type="entry name" value="HintC"/>
    <property type="match status" value="1"/>
</dbReference>
<keyword evidence="4" id="KW-1185">Reference proteome</keyword>
<feature type="domain" description="Hint" evidence="1">
    <location>
        <begin position="200"/>
        <end position="246"/>
    </location>
</feature>
<dbReference type="EMBL" id="OR769223">
    <property type="protein sequence ID" value="WQJ53415.1"/>
    <property type="molecule type" value="Genomic_DNA"/>
</dbReference>
<dbReference type="SUPFAM" id="SSF102114">
    <property type="entry name" value="Radical SAM enzymes"/>
    <property type="match status" value="1"/>
</dbReference>
<dbReference type="InterPro" id="IPR003587">
    <property type="entry name" value="Hint_dom_N"/>
</dbReference>
<dbReference type="Gene3D" id="3.20.20.70">
    <property type="entry name" value="Aldolase class I"/>
    <property type="match status" value="1"/>
</dbReference>
<dbReference type="PROSITE" id="PS50817">
    <property type="entry name" value="INTEIN_N_TER"/>
    <property type="match status" value="1"/>
</dbReference>
<dbReference type="InterPro" id="IPR006141">
    <property type="entry name" value="Intein_N"/>
</dbReference>
<reference evidence="3 4" key="1">
    <citation type="submission" date="2023-11" db="EMBL/GenBank/DDBJ databases">
        <authorList>
            <person name="Cook R."/>
            <person name="Crisci M."/>
            <person name="Pye H."/>
            <person name="Adriaenssens E."/>
            <person name="Santini J."/>
        </authorList>
    </citation>
    <scope>NUCLEOTIDE SEQUENCE [LARGE SCALE GENOMIC DNA]</scope>
    <source>
        <strain evidence="3">Lak_Megaphage_Sonny</strain>
    </source>
</reference>